<dbReference type="GO" id="GO:0022857">
    <property type="term" value="F:transmembrane transporter activity"/>
    <property type="evidence" value="ECO:0007669"/>
    <property type="project" value="InterPro"/>
</dbReference>
<feature type="transmembrane region" description="Helical" evidence="7">
    <location>
        <begin position="383"/>
        <end position="401"/>
    </location>
</feature>
<feature type="transmembrane region" description="Helical" evidence="7">
    <location>
        <begin position="289"/>
        <end position="305"/>
    </location>
</feature>
<dbReference type="GO" id="GO:0005886">
    <property type="term" value="C:plasma membrane"/>
    <property type="evidence" value="ECO:0007669"/>
    <property type="project" value="UniProtKB-SubCell"/>
</dbReference>
<comment type="similarity">
    <text evidence="6">Belongs to the ThrE exporter (TC 2.A.79) family.</text>
</comment>
<dbReference type="RefSeq" id="WP_159750770.1">
    <property type="nucleotide sequence ID" value="NZ_WUQX01000001.1"/>
</dbReference>
<dbReference type="Proteomes" id="UP000460412">
    <property type="component" value="Unassembled WGS sequence"/>
</dbReference>
<evidence type="ECO:0000313" key="9">
    <source>
        <dbReference type="EMBL" id="MXP75518.1"/>
    </source>
</evidence>
<evidence type="ECO:0000259" key="8">
    <source>
        <dbReference type="PROSITE" id="PS51186"/>
    </source>
</evidence>
<keyword evidence="2" id="KW-1003">Cell membrane</keyword>
<evidence type="ECO:0000256" key="4">
    <source>
        <dbReference type="ARBA" id="ARBA00022989"/>
    </source>
</evidence>
<evidence type="ECO:0000256" key="6">
    <source>
        <dbReference type="ARBA" id="ARBA00034125"/>
    </source>
</evidence>
<dbReference type="EMBL" id="WUQX01000001">
    <property type="protein sequence ID" value="MXP75518.1"/>
    <property type="molecule type" value="Genomic_DNA"/>
</dbReference>
<name>A0A7X3MFL6_9FIRM</name>
<dbReference type="Pfam" id="PF00583">
    <property type="entry name" value="Acetyltransf_1"/>
    <property type="match status" value="1"/>
</dbReference>
<keyword evidence="5 7" id="KW-0472">Membrane</keyword>
<evidence type="ECO:0000313" key="10">
    <source>
        <dbReference type="Proteomes" id="UP000460412"/>
    </source>
</evidence>
<dbReference type="InterPro" id="IPR010619">
    <property type="entry name" value="ThrE-like_N"/>
</dbReference>
<evidence type="ECO:0000256" key="5">
    <source>
        <dbReference type="ARBA" id="ARBA00023136"/>
    </source>
</evidence>
<dbReference type="PANTHER" id="PTHR34390:SF2">
    <property type="entry name" value="SUCCINATE TRANSPORTER SUBUNIT YJJP-RELATED"/>
    <property type="match status" value="1"/>
</dbReference>
<accession>A0A7X3MFL6</accession>
<dbReference type="AlphaFoldDB" id="A0A7X3MFL6"/>
<evidence type="ECO:0000256" key="7">
    <source>
        <dbReference type="SAM" id="Phobius"/>
    </source>
</evidence>
<evidence type="ECO:0000256" key="1">
    <source>
        <dbReference type="ARBA" id="ARBA00004651"/>
    </source>
</evidence>
<dbReference type="InterPro" id="IPR016181">
    <property type="entry name" value="Acyl_CoA_acyltransferase"/>
</dbReference>
<comment type="caution">
    <text evidence="9">The sequence shown here is derived from an EMBL/GenBank/DDBJ whole genome shotgun (WGS) entry which is preliminary data.</text>
</comment>
<feature type="domain" description="N-acetyltransferase" evidence="8">
    <location>
        <begin position="1"/>
        <end position="134"/>
    </location>
</feature>
<keyword evidence="10" id="KW-1185">Reference proteome</keyword>
<feature type="transmembrane region" description="Helical" evidence="7">
    <location>
        <begin position="342"/>
        <end position="362"/>
    </location>
</feature>
<dbReference type="InterPro" id="IPR050539">
    <property type="entry name" value="ThrE_Dicarb/AminoAcid_Exp"/>
</dbReference>
<gene>
    <name evidence="9" type="ORF">GN277_09015</name>
</gene>
<comment type="subcellular location">
    <subcellularLocation>
        <location evidence="1">Cell membrane</location>
        <topology evidence="1">Multi-pass membrane protein</topology>
    </subcellularLocation>
</comment>
<reference evidence="9 10" key="1">
    <citation type="submission" date="2019-12" db="EMBL/GenBank/DDBJ databases">
        <title>Sporaefaciens musculi gen. nov., sp. nov., a novel bacterium isolated from the caecum of an obese mouse.</title>
        <authorList>
            <person name="Rasmussen T.S."/>
            <person name="Streidl T."/>
            <person name="Hitch T.C.A."/>
            <person name="Wortmann E."/>
            <person name="Deptula P."/>
            <person name="Hansen M."/>
            <person name="Nielsen D.S."/>
            <person name="Clavel T."/>
            <person name="Vogensen F.K."/>
        </authorList>
    </citation>
    <scope>NUCLEOTIDE SEQUENCE [LARGE SCALE GENOMIC DNA]</scope>
    <source>
        <strain evidence="9 10">WCA-9-b2</strain>
    </source>
</reference>
<dbReference type="InterPro" id="IPR000182">
    <property type="entry name" value="GNAT_dom"/>
</dbReference>
<dbReference type="SUPFAM" id="SSF55729">
    <property type="entry name" value="Acyl-CoA N-acyltransferases (Nat)"/>
    <property type="match status" value="1"/>
</dbReference>
<keyword evidence="3 7" id="KW-0812">Transmembrane</keyword>
<organism evidence="9 10">
    <name type="scientific">Sporofaciens musculi</name>
    <dbReference type="NCBI Taxonomy" id="2681861"/>
    <lineage>
        <taxon>Bacteria</taxon>
        <taxon>Bacillati</taxon>
        <taxon>Bacillota</taxon>
        <taxon>Clostridia</taxon>
        <taxon>Lachnospirales</taxon>
        <taxon>Lachnospiraceae</taxon>
        <taxon>Sporofaciens</taxon>
    </lineage>
</organism>
<proteinExistence type="inferred from homology"/>
<dbReference type="GO" id="GO:0016747">
    <property type="term" value="F:acyltransferase activity, transferring groups other than amino-acyl groups"/>
    <property type="evidence" value="ECO:0007669"/>
    <property type="project" value="InterPro"/>
</dbReference>
<dbReference type="Gene3D" id="3.40.630.30">
    <property type="match status" value="1"/>
</dbReference>
<feature type="transmembrane region" description="Helical" evidence="7">
    <location>
        <begin position="317"/>
        <end position="336"/>
    </location>
</feature>
<dbReference type="PANTHER" id="PTHR34390">
    <property type="entry name" value="UPF0442 PROTEIN YJJB-RELATED"/>
    <property type="match status" value="1"/>
</dbReference>
<evidence type="ECO:0000256" key="3">
    <source>
        <dbReference type="ARBA" id="ARBA00022692"/>
    </source>
</evidence>
<protein>
    <submittedName>
        <fullName evidence="9">Threonine/serine exporter family protein</fullName>
    </submittedName>
</protein>
<sequence length="410" mass="45652">MKIQQIRRDKDEYIDMLLMADPQRDMIESYLDNSEMFALINGGDVCAVCVVELLKNRKCELKNIVTRKKDRGKGYAKYMIRHICEHYGNQCDTMYAGTGNCKKTLEFLGKCGFVNSHMVANYYPEHYREPIYEEGVRLTDKIYLKKQLDSEVSVKKVVDLALEAGRILLKNGAEIFRVDETIIRICKRFHVEYVDTFILSHAIFISAENGMEEAYTKVKQVPLSSSHLGIVAEVNELSREIAEGLVSIEEASERLREIDRFPEKRGYFQVLAAGISSGCYGYILGASALESIVAFFIGCILYVWVLTAKKLKLSKMIVNIVGGVMITTLAIAGYHLPLPGEVALSGMIIGSIMPLVPGLAFVNAIRDIADSDFLSGTVRMIDALLVFVYIAVGVGVTLSAYNNMGGGLML</sequence>
<dbReference type="GO" id="GO:0015744">
    <property type="term" value="P:succinate transport"/>
    <property type="evidence" value="ECO:0007669"/>
    <property type="project" value="TreeGrafter"/>
</dbReference>
<dbReference type="Pfam" id="PF06738">
    <property type="entry name" value="ThrE"/>
    <property type="match status" value="1"/>
</dbReference>
<evidence type="ECO:0000256" key="2">
    <source>
        <dbReference type="ARBA" id="ARBA00022475"/>
    </source>
</evidence>
<dbReference type="PROSITE" id="PS51186">
    <property type="entry name" value="GNAT"/>
    <property type="match status" value="1"/>
</dbReference>
<keyword evidence="4 7" id="KW-1133">Transmembrane helix</keyword>